<dbReference type="RefSeq" id="WP_132419503.1">
    <property type="nucleotide sequence ID" value="NZ_SKFG01000021.1"/>
</dbReference>
<dbReference type="Proteomes" id="UP000295418">
    <property type="component" value="Unassembled WGS sequence"/>
</dbReference>
<organism evidence="1 2">
    <name type="scientific">Paenibacillus albiflavus</name>
    <dbReference type="NCBI Taxonomy" id="2545760"/>
    <lineage>
        <taxon>Bacteria</taxon>
        <taxon>Bacillati</taxon>
        <taxon>Bacillota</taxon>
        <taxon>Bacilli</taxon>
        <taxon>Bacillales</taxon>
        <taxon>Paenibacillaceae</taxon>
        <taxon>Paenibacillus</taxon>
    </lineage>
</organism>
<dbReference type="AlphaFoldDB" id="A0A4R4EBQ1"/>
<dbReference type="InterPro" id="IPR014962">
    <property type="entry name" value="YolD"/>
</dbReference>
<proteinExistence type="predicted"/>
<sequence length="109" mass="12687">MGKKLEGNGLYESSRMIIPEHAAAIRMYGRERNRRTKPELDEQELEIISRAIGESMSEGSEIVLQLYDPFEDLEVRGVVTKIDQQLKRIKIEYGDDYDWIKLEDILSVK</sequence>
<dbReference type="Pfam" id="PF08863">
    <property type="entry name" value="YolD"/>
    <property type="match status" value="1"/>
</dbReference>
<reference evidence="1 2" key="1">
    <citation type="submission" date="2019-03" db="EMBL/GenBank/DDBJ databases">
        <authorList>
            <person name="Kim M.K.M."/>
        </authorList>
    </citation>
    <scope>NUCLEOTIDE SEQUENCE [LARGE SCALE GENOMIC DNA]</scope>
    <source>
        <strain evidence="1 2">18JY21-1</strain>
    </source>
</reference>
<dbReference type="OrthoDB" id="2376882at2"/>
<dbReference type="EMBL" id="SKFG01000021">
    <property type="protein sequence ID" value="TCZ75335.1"/>
    <property type="molecule type" value="Genomic_DNA"/>
</dbReference>
<comment type="caution">
    <text evidence="1">The sequence shown here is derived from an EMBL/GenBank/DDBJ whole genome shotgun (WGS) entry which is preliminary data.</text>
</comment>
<evidence type="ECO:0000313" key="2">
    <source>
        <dbReference type="Proteomes" id="UP000295418"/>
    </source>
</evidence>
<keyword evidence="2" id="KW-1185">Reference proteome</keyword>
<evidence type="ECO:0000313" key="1">
    <source>
        <dbReference type="EMBL" id="TCZ75335.1"/>
    </source>
</evidence>
<name>A0A4R4EBQ1_9BACL</name>
<protein>
    <submittedName>
        <fullName evidence="1">YolD-like family protein</fullName>
    </submittedName>
</protein>
<gene>
    <name evidence="1" type="ORF">E0485_18300</name>
</gene>
<accession>A0A4R4EBQ1</accession>